<evidence type="ECO:0008006" key="7">
    <source>
        <dbReference type="Google" id="ProtNLM"/>
    </source>
</evidence>
<name>A0A327JVY1_9BRAD</name>
<keyword evidence="2" id="KW-0732">Signal</keyword>
<dbReference type="EMBL" id="WNKV01000004">
    <property type="protein sequence ID" value="MTW15854.1"/>
    <property type="molecule type" value="Genomic_DNA"/>
</dbReference>
<evidence type="ECO:0000256" key="2">
    <source>
        <dbReference type="SAM" id="SignalP"/>
    </source>
</evidence>
<evidence type="ECO:0000256" key="1">
    <source>
        <dbReference type="SAM" id="Phobius"/>
    </source>
</evidence>
<proteinExistence type="predicted"/>
<dbReference type="EMBL" id="UWOC01000011">
    <property type="protein sequence ID" value="VCU06886.1"/>
    <property type="molecule type" value="Genomic_DNA"/>
</dbReference>
<evidence type="ECO:0000313" key="6">
    <source>
        <dbReference type="Proteomes" id="UP000438991"/>
    </source>
</evidence>
<comment type="caution">
    <text evidence="4">The sequence shown here is derived from an EMBL/GenBank/DDBJ whole genome shotgun (WGS) entry which is preliminary data.</text>
</comment>
<accession>A0A327JVY1</accession>
<evidence type="ECO:0000313" key="4">
    <source>
        <dbReference type="EMBL" id="VCU06886.1"/>
    </source>
</evidence>
<keyword evidence="5" id="KW-1185">Reference proteome</keyword>
<reference evidence="3 6" key="3">
    <citation type="submission" date="2019-11" db="EMBL/GenBank/DDBJ databases">
        <title>Whole-genome sequence of Rhodoplanes serenus DSM 18633, type strain.</title>
        <authorList>
            <person name="Kyndt J.A."/>
            <person name="Meyer T.E."/>
        </authorList>
    </citation>
    <scope>NUCLEOTIDE SEQUENCE [LARGE SCALE GENOMIC DNA]</scope>
    <source>
        <strain evidence="3 6">DSM 18633</strain>
    </source>
</reference>
<dbReference type="Proteomes" id="UP000438991">
    <property type="component" value="Unassembled WGS sequence"/>
</dbReference>
<gene>
    <name evidence="3" type="ORF">GJ689_06490</name>
    <name evidence="4" type="ORF">RHODGE_RHODGE_00211</name>
</gene>
<organism evidence="4 5">
    <name type="scientific">Rhodoplanes serenus</name>
    <dbReference type="NCBI Taxonomy" id="200615"/>
    <lineage>
        <taxon>Bacteria</taxon>
        <taxon>Pseudomonadati</taxon>
        <taxon>Pseudomonadota</taxon>
        <taxon>Alphaproteobacteria</taxon>
        <taxon>Hyphomicrobiales</taxon>
        <taxon>Nitrobacteraceae</taxon>
        <taxon>Rhodoplanes</taxon>
    </lineage>
</organism>
<keyword evidence="1" id="KW-0472">Membrane</keyword>
<dbReference type="Proteomes" id="UP000289200">
    <property type="component" value="Unassembled WGS sequence"/>
</dbReference>
<evidence type="ECO:0000313" key="5">
    <source>
        <dbReference type="Proteomes" id="UP000289200"/>
    </source>
</evidence>
<keyword evidence="1" id="KW-0812">Transmembrane</keyword>
<feature type="chain" id="PRO_5041070264" description="Transmembrane protein" evidence="2">
    <location>
        <begin position="23"/>
        <end position="92"/>
    </location>
</feature>
<evidence type="ECO:0000313" key="3">
    <source>
        <dbReference type="EMBL" id="MTW15854.1"/>
    </source>
</evidence>
<sequence>MSLTTKLAAAAIALVTVAGGIAASTGEAAAKPKFGPAIGFGLVAGTAIGLAAASSAYGYPAYGYHGYGPGCRWVPRYSPYGHYLGTVRVCGW</sequence>
<dbReference type="AlphaFoldDB" id="A0A327JVY1"/>
<feature type="transmembrane region" description="Helical" evidence="1">
    <location>
        <begin position="38"/>
        <end position="59"/>
    </location>
</feature>
<feature type="signal peptide" evidence="2">
    <location>
        <begin position="1"/>
        <end position="22"/>
    </location>
</feature>
<keyword evidence="1" id="KW-1133">Transmembrane helix</keyword>
<protein>
    <recommendedName>
        <fullName evidence="7">Transmembrane protein</fullName>
    </recommendedName>
</protein>
<reference evidence="4" key="2">
    <citation type="submission" date="2018-10" db="EMBL/GenBank/DDBJ databases">
        <authorList>
            <person name="Peiro R."/>
            <person name="Begona"/>
            <person name="Cbmso G."/>
            <person name="Lopez M."/>
            <person name="Gonzalez S."/>
            <person name="Sacristan E."/>
            <person name="Castillo E."/>
        </authorList>
    </citation>
    <scope>NUCLEOTIDE SEQUENCE</scope>
    <source>
        <strain evidence="4">Rhod_genome</strain>
    </source>
</reference>
<reference evidence="5" key="1">
    <citation type="submission" date="2018-10" db="EMBL/GenBank/DDBJ databases">
        <authorList>
            <person name="Peiro R."/>
            <person name="Begona"/>
            <person name="Cbmso G."/>
            <person name="Lopez M."/>
            <person name="Gonzalez S."/>
            <person name="Sacristan E."/>
            <person name="Castillo E."/>
        </authorList>
    </citation>
    <scope>NUCLEOTIDE SEQUENCE [LARGE SCALE GENOMIC DNA]</scope>
</reference>
<dbReference type="RefSeq" id="WP_111388418.1">
    <property type="nucleotide sequence ID" value="NZ_NPEW01000359.1"/>
</dbReference>